<dbReference type="Proteomes" id="UP000017836">
    <property type="component" value="Unassembled WGS sequence"/>
</dbReference>
<evidence type="ECO:0008006" key="5">
    <source>
        <dbReference type="Google" id="ProtNLM"/>
    </source>
</evidence>
<organism evidence="3 4">
    <name type="scientific">Amborella trichopoda</name>
    <dbReference type="NCBI Taxonomy" id="13333"/>
    <lineage>
        <taxon>Eukaryota</taxon>
        <taxon>Viridiplantae</taxon>
        <taxon>Streptophyta</taxon>
        <taxon>Embryophyta</taxon>
        <taxon>Tracheophyta</taxon>
        <taxon>Spermatophyta</taxon>
        <taxon>Magnoliopsida</taxon>
        <taxon>Amborellales</taxon>
        <taxon>Amborellaceae</taxon>
        <taxon>Amborella</taxon>
    </lineage>
</organism>
<protein>
    <recommendedName>
        <fullName evidence="5">PGG domain-containing protein</fullName>
    </recommendedName>
</protein>
<dbReference type="AlphaFoldDB" id="W1NS48"/>
<dbReference type="SUPFAM" id="SSF48403">
    <property type="entry name" value="Ankyrin repeat"/>
    <property type="match status" value="1"/>
</dbReference>
<dbReference type="PANTHER" id="PTHR24186">
    <property type="entry name" value="PROTEIN PHOSPHATASE 1 REGULATORY SUBUNIT"/>
    <property type="match status" value="1"/>
</dbReference>
<proteinExistence type="predicted"/>
<dbReference type="Gramene" id="ERM98717">
    <property type="protein sequence ID" value="ERM98717"/>
    <property type="gene ID" value="AMTR_s00109p00149920"/>
</dbReference>
<evidence type="ECO:0000313" key="3">
    <source>
        <dbReference type="EMBL" id="ERM98717.1"/>
    </source>
</evidence>
<dbReference type="Gene3D" id="1.25.40.20">
    <property type="entry name" value="Ankyrin repeat-containing domain"/>
    <property type="match status" value="1"/>
</dbReference>
<evidence type="ECO:0000313" key="4">
    <source>
        <dbReference type="Proteomes" id="UP000017836"/>
    </source>
</evidence>
<gene>
    <name evidence="3" type="ORF">AMTR_s00109p00149920</name>
</gene>
<reference evidence="4" key="1">
    <citation type="journal article" date="2013" name="Science">
        <title>The Amborella genome and the evolution of flowering plants.</title>
        <authorList>
            <consortium name="Amborella Genome Project"/>
        </authorList>
    </citation>
    <scope>NUCLEOTIDE SEQUENCE [LARGE SCALE GENOMIC DNA]</scope>
</reference>
<keyword evidence="4" id="KW-1185">Reference proteome</keyword>
<keyword evidence="1" id="KW-0677">Repeat</keyword>
<dbReference type="InterPro" id="IPR002110">
    <property type="entry name" value="Ankyrin_rpt"/>
</dbReference>
<name>W1NS48_AMBTC</name>
<sequence>MTPLHVATIEGRVEVLREILNVNPQFLWILTKEGETALHLCTKANCFNVTSYLVENYDVGAILNLPDKDGITVFHVAAARKLIQVTTLANQDWVDLNIKISILFVGID</sequence>
<keyword evidence="2" id="KW-0040">ANK repeat</keyword>
<dbReference type="InterPro" id="IPR036770">
    <property type="entry name" value="Ankyrin_rpt-contain_sf"/>
</dbReference>
<dbReference type="PANTHER" id="PTHR24186:SF38">
    <property type="entry name" value="ANKYRIN REPEAT FAMILY PROTEIN"/>
    <property type="match status" value="1"/>
</dbReference>
<dbReference type="EMBL" id="KI395307">
    <property type="protein sequence ID" value="ERM98717.1"/>
    <property type="molecule type" value="Genomic_DNA"/>
</dbReference>
<evidence type="ECO:0000256" key="1">
    <source>
        <dbReference type="ARBA" id="ARBA00022737"/>
    </source>
</evidence>
<evidence type="ECO:0000256" key="2">
    <source>
        <dbReference type="ARBA" id="ARBA00023043"/>
    </source>
</evidence>
<dbReference type="HOGENOM" id="CLU_2200505_0_0_1"/>
<accession>W1NS48</accession>
<dbReference type="STRING" id="13333.W1NS48"/>
<dbReference type="Pfam" id="PF12796">
    <property type="entry name" value="Ank_2"/>
    <property type="match status" value="1"/>
</dbReference>